<organism evidence="1 2">
    <name type="scientific">Naganishia onofrii</name>
    <dbReference type="NCBI Taxonomy" id="1851511"/>
    <lineage>
        <taxon>Eukaryota</taxon>
        <taxon>Fungi</taxon>
        <taxon>Dikarya</taxon>
        <taxon>Basidiomycota</taxon>
        <taxon>Agaricomycotina</taxon>
        <taxon>Tremellomycetes</taxon>
        <taxon>Filobasidiales</taxon>
        <taxon>Filobasidiaceae</taxon>
        <taxon>Naganishia</taxon>
    </lineage>
</organism>
<evidence type="ECO:0000313" key="1">
    <source>
        <dbReference type="EMBL" id="KAJ9125702.1"/>
    </source>
</evidence>
<comment type="caution">
    <text evidence="1">The sequence shown here is derived from an EMBL/GenBank/DDBJ whole genome shotgun (WGS) entry which is preliminary data.</text>
</comment>
<evidence type="ECO:0000313" key="2">
    <source>
        <dbReference type="Proteomes" id="UP001234202"/>
    </source>
</evidence>
<dbReference type="Proteomes" id="UP001234202">
    <property type="component" value="Unassembled WGS sequence"/>
</dbReference>
<name>A0ACC2XSN0_9TREE</name>
<sequence length="296" mass="33494">MDVMGNVRGGIRGFFGDHQARYKQAVRHLWGSLDIAYTLHRILTGDLKRHPDAADAEGRQDHASNARRYGRLLGFPESEGHFTSHDHLAEKSSTPFNGSGSPTEALLDAHTEHYHLPPIPEVDGDLELLVDEISPAKQDATYKFLPLLTMLYRIYEACLMMGNITMFVVARAVYSILVDWEVIAEMTVKEPSGVQSALYWSEKLRNLSGILLVVTALSYDRYHRYTAKGRWEQDVTRRLGAVPRDRTHRTALSALDYFALPATIIFGPIAMLHAHFMHVFTNRSVTRPFPYTPTRS</sequence>
<accession>A0ACC2XSN0</accession>
<reference evidence="1" key="1">
    <citation type="submission" date="2023-04" db="EMBL/GenBank/DDBJ databases">
        <title>Draft Genome sequencing of Naganishia species isolated from polar environments using Oxford Nanopore Technology.</title>
        <authorList>
            <person name="Leo P."/>
            <person name="Venkateswaran K."/>
        </authorList>
    </citation>
    <scope>NUCLEOTIDE SEQUENCE</scope>
    <source>
        <strain evidence="1">DBVPG 5303</strain>
    </source>
</reference>
<proteinExistence type="predicted"/>
<protein>
    <submittedName>
        <fullName evidence="1">Uncharacterized protein</fullName>
    </submittedName>
</protein>
<keyword evidence="2" id="KW-1185">Reference proteome</keyword>
<gene>
    <name evidence="1" type="ORF">QFC24_002486</name>
</gene>
<dbReference type="EMBL" id="JASBWV010000007">
    <property type="protein sequence ID" value="KAJ9125702.1"/>
    <property type="molecule type" value="Genomic_DNA"/>
</dbReference>